<reference evidence="10" key="1">
    <citation type="journal article" date="2020" name="Insect Biochem. Mol. Biol.">
        <title>Cathepsins L and B in Dysdercus peruvianus, Rhodnius prolixus, and Mahanarva fimbriolata. Looking for enzyme adaptations to digestion.</title>
        <authorList>
            <person name="Pimentel A.C."/>
            <person name="Dias R.O."/>
            <person name="Bifano T.D."/>
            <person name="Genta F.A."/>
            <person name="Ferreira C."/>
            <person name="Terra W.R."/>
        </authorList>
    </citation>
    <scope>NUCLEOTIDE SEQUENCE</scope>
</reference>
<evidence type="ECO:0000256" key="6">
    <source>
        <dbReference type="ARBA" id="ARBA00023157"/>
    </source>
</evidence>
<name>A0A7U3NJD4_9HEMI</name>
<dbReference type="Pfam" id="PF08246">
    <property type="entry name" value="Inhibitor_I29"/>
    <property type="match status" value="1"/>
</dbReference>
<dbReference type="EC" id="3.4.22.15" evidence="10"/>
<protein>
    <submittedName>
        <fullName evidence="10">Cathepsin L7</fullName>
        <ecNumber evidence="10">3.4.22.15</ecNumber>
    </submittedName>
</protein>
<evidence type="ECO:0000256" key="5">
    <source>
        <dbReference type="ARBA" id="ARBA00023145"/>
    </source>
</evidence>
<keyword evidence="2" id="KW-0645">Protease</keyword>
<dbReference type="SUPFAM" id="SSF54001">
    <property type="entry name" value="Cysteine proteinases"/>
    <property type="match status" value="1"/>
</dbReference>
<dbReference type="PROSITE" id="PS00640">
    <property type="entry name" value="THIOL_PROTEASE_ASN"/>
    <property type="match status" value="1"/>
</dbReference>
<feature type="signal peptide" evidence="7">
    <location>
        <begin position="1"/>
        <end position="20"/>
    </location>
</feature>
<dbReference type="SMART" id="SM00645">
    <property type="entry name" value="Pept_C1"/>
    <property type="match status" value="1"/>
</dbReference>
<dbReference type="CDD" id="cd02248">
    <property type="entry name" value="Peptidase_C1A"/>
    <property type="match status" value="1"/>
</dbReference>
<feature type="domain" description="Peptidase C1A papain C-terminal" evidence="8">
    <location>
        <begin position="116"/>
        <end position="331"/>
    </location>
</feature>
<evidence type="ECO:0000256" key="3">
    <source>
        <dbReference type="ARBA" id="ARBA00022801"/>
    </source>
</evidence>
<dbReference type="InterPro" id="IPR025661">
    <property type="entry name" value="Pept_asp_AS"/>
</dbReference>
<dbReference type="InterPro" id="IPR000668">
    <property type="entry name" value="Peptidase_C1A_C"/>
</dbReference>
<dbReference type="InterPro" id="IPR000169">
    <property type="entry name" value="Pept_cys_AS"/>
</dbReference>
<dbReference type="GO" id="GO:0004197">
    <property type="term" value="F:cysteine-type endopeptidase activity"/>
    <property type="evidence" value="ECO:0007669"/>
    <property type="project" value="UniProtKB-EC"/>
</dbReference>
<dbReference type="InterPro" id="IPR038765">
    <property type="entry name" value="Papain-like_cys_pep_sf"/>
</dbReference>
<organism evidence="10">
    <name type="scientific">Dysdercus peruvianus</name>
    <dbReference type="NCBI Taxonomy" id="685034"/>
    <lineage>
        <taxon>Eukaryota</taxon>
        <taxon>Metazoa</taxon>
        <taxon>Ecdysozoa</taxon>
        <taxon>Arthropoda</taxon>
        <taxon>Hexapoda</taxon>
        <taxon>Insecta</taxon>
        <taxon>Pterygota</taxon>
        <taxon>Neoptera</taxon>
        <taxon>Paraneoptera</taxon>
        <taxon>Hemiptera</taxon>
        <taxon>Heteroptera</taxon>
        <taxon>Panheteroptera</taxon>
        <taxon>Pentatomomorpha</taxon>
        <taxon>Pyrrhocoroidea</taxon>
        <taxon>Pyrrhocoridae</taxon>
        <taxon>Dysdercus</taxon>
    </lineage>
</organism>
<dbReference type="PROSITE" id="PS00639">
    <property type="entry name" value="THIOL_PROTEASE_HIS"/>
    <property type="match status" value="1"/>
</dbReference>
<evidence type="ECO:0000313" key="10">
    <source>
        <dbReference type="EMBL" id="QOV03078.1"/>
    </source>
</evidence>
<dbReference type="SMART" id="SM00848">
    <property type="entry name" value="Inhibitor_I29"/>
    <property type="match status" value="1"/>
</dbReference>
<dbReference type="Gene3D" id="3.90.70.10">
    <property type="entry name" value="Cysteine proteinases"/>
    <property type="match status" value="1"/>
</dbReference>
<sequence>MVFKSVLLCIAAVLITATAANPLIKEDRWLEFKNKHGKSYGSDEEELSRKQIFYENLKKIQNHNRLHESGETTFTLKMNKFGDLTTEEFKKLVLGTKIPLRNELNMIHHLPVVDNLPASVDWRPKGAVTAVKDQAACGSCWAFSTTGALEGQLFLYNKSLVSLSEQDLVDCSLEEGNLGCSGGWPQWAFQYISKHGINTENDYPYEAKDYGKCRAKAPKAILSGISFVNLPEKDEKALASAVANIGPISICIDAGIFSFQFYSSGIYYEASCNPNNLDHAVLAVGYGSDGDRNYWIVKNSWGVSWGQKGYILMAKDKNNNCGVASKPSYPII</sequence>
<dbReference type="PRINTS" id="PR00705">
    <property type="entry name" value="PAPAIN"/>
</dbReference>
<dbReference type="InterPro" id="IPR013128">
    <property type="entry name" value="Peptidase_C1A"/>
</dbReference>
<dbReference type="PANTHER" id="PTHR12411">
    <property type="entry name" value="CYSTEINE PROTEASE FAMILY C1-RELATED"/>
    <property type="match status" value="1"/>
</dbReference>
<evidence type="ECO:0000256" key="1">
    <source>
        <dbReference type="ARBA" id="ARBA00008455"/>
    </source>
</evidence>
<comment type="similarity">
    <text evidence="1">Belongs to the peptidase C1 family.</text>
</comment>
<dbReference type="InterPro" id="IPR025660">
    <property type="entry name" value="Pept_his_AS"/>
</dbReference>
<accession>A0A7U3NJD4</accession>
<keyword evidence="4" id="KW-0788">Thiol protease</keyword>
<dbReference type="PROSITE" id="PS00139">
    <property type="entry name" value="THIOL_PROTEASE_CYS"/>
    <property type="match status" value="1"/>
</dbReference>
<keyword evidence="6" id="KW-1015">Disulfide bond</keyword>
<dbReference type="AlphaFoldDB" id="A0A7U3NJD4"/>
<evidence type="ECO:0000256" key="4">
    <source>
        <dbReference type="ARBA" id="ARBA00022807"/>
    </source>
</evidence>
<evidence type="ECO:0000256" key="7">
    <source>
        <dbReference type="SAM" id="SignalP"/>
    </source>
</evidence>
<dbReference type="GO" id="GO:0006508">
    <property type="term" value="P:proteolysis"/>
    <property type="evidence" value="ECO:0007669"/>
    <property type="project" value="UniProtKB-KW"/>
</dbReference>
<proteinExistence type="evidence at transcript level"/>
<evidence type="ECO:0000259" key="8">
    <source>
        <dbReference type="SMART" id="SM00645"/>
    </source>
</evidence>
<dbReference type="InterPro" id="IPR013201">
    <property type="entry name" value="Prot_inhib_I29"/>
</dbReference>
<evidence type="ECO:0000259" key="9">
    <source>
        <dbReference type="SMART" id="SM00848"/>
    </source>
</evidence>
<keyword evidence="7" id="KW-0732">Signal</keyword>
<feature type="chain" id="PRO_5030819235" evidence="7">
    <location>
        <begin position="21"/>
        <end position="332"/>
    </location>
</feature>
<feature type="domain" description="Cathepsin propeptide inhibitor" evidence="9">
    <location>
        <begin position="29"/>
        <end position="89"/>
    </location>
</feature>
<dbReference type="EMBL" id="MT437748">
    <property type="protein sequence ID" value="QOV03078.1"/>
    <property type="molecule type" value="mRNA"/>
</dbReference>
<dbReference type="FunFam" id="3.90.70.10:FF:000006">
    <property type="entry name" value="Cathepsin S"/>
    <property type="match status" value="1"/>
</dbReference>
<evidence type="ECO:0000256" key="2">
    <source>
        <dbReference type="ARBA" id="ARBA00022670"/>
    </source>
</evidence>
<dbReference type="Pfam" id="PF00112">
    <property type="entry name" value="Peptidase_C1"/>
    <property type="match status" value="1"/>
</dbReference>
<dbReference type="InterPro" id="IPR039417">
    <property type="entry name" value="Peptidase_C1A_papain-like"/>
</dbReference>
<keyword evidence="5" id="KW-0865">Zymogen</keyword>
<keyword evidence="3 10" id="KW-0378">Hydrolase</keyword>